<dbReference type="RefSeq" id="XP_013901511.1">
    <property type="nucleotide sequence ID" value="XM_014046057.1"/>
</dbReference>
<keyword evidence="4" id="KW-0406">Ion transport</keyword>
<evidence type="ECO:0000256" key="4">
    <source>
        <dbReference type="ARBA" id="ARBA00023065"/>
    </source>
</evidence>
<organism evidence="6 7">
    <name type="scientific">Monoraphidium neglectum</name>
    <dbReference type="NCBI Taxonomy" id="145388"/>
    <lineage>
        <taxon>Eukaryota</taxon>
        <taxon>Viridiplantae</taxon>
        <taxon>Chlorophyta</taxon>
        <taxon>core chlorophytes</taxon>
        <taxon>Chlorophyceae</taxon>
        <taxon>CS clade</taxon>
        <taxon>Sphaeropleales</taxon>
        <taxon>Selenastraceae</taxon>
        <taxon>Monoraphidium</taxon>
    </lineage>
</organism>
<feature type="domain" description="ATPase V1 complex subunit H C-terminal" evidence="5">
    <location>
        <begin position="352"/>
        <end position="394"/>
    </location>
</feature>
<evidence type="ECO:0000256" key="2">
    <source>
        <dbReference type="ARBA" id="ARBA00022448"/>
    </source>
</evidence>
<keyword evidence="2" id="KW-0813">Transport</keyword>
<dbReference type="EC" id="3.6.3.14" evidence="6"/>
<dbReference type="InterPro" id="IPR004908">
    <property type="entry name" value="ATPase_V1-cplx_hsu"/>
</dbReference>
<comment type="similarity">
    <text evidence="1">Belongs to the V-ATPase H subunit family.</text>
</comment>
<keyword evidence="3" id="KW-0375">Hydrogen ion transport</keyword>
<keyword evidence="6" id="KW-0378">Hydrolase</keyword>
<dbReference type="KEGG" id="mng:MNEG_5462"/>
<dbReference type="InterPro" id="IPR038497">
    <property type="entry name" value="ATPase_V1-cplx_hsu_C_sf"/>
</dbReference>
<accession>A0A0D2MPS3</accession>
<dbReference type="Pfam" id="PF11698">
    <property type="entry name" value="V-ATPase_H_C"/>
    <property type="match status" value="1"/>
</dbReference>
<dbReference type="InterPro" id="IPR016024">
    <property type="entry name" value="ARM-type_fold"/>
</dbReference>
<dbReference type="Gene3D" id="1.25.10.10">
    <property type="entry name" value="Leucine-rich Repeat Variant"/>
    <property type="match status" value="1"/>
</dbReference>
<dbReference type="InterPro" id="IPR011987">
    <property type="entry name" value="ATPase_V1-cplx_hsu_C"/>
</dbReference>
<dbReference type="PANTHER" id="PTHR10698">
    <property type="entry name" value="V-TYPE PROTON ATPASE SUBUNIT H"/>
    <property type="match status" value="1"/>
</dbReference>
<protein>
    <submittedName>
        <fullName evidence="6">V-type H+-transporting ATPase 54 kD subunit</fullName>
        <ecNumber evidence="6">3.6.3.14</ecNumber>
    </submittedName>
</protein>
<sequence length="394" mass="43209">MAPPSAQYRVPAAPPPILDEDLADILSRDIHWETYLTARLISDRDVQLLRRYDKRSEELQSSLLDENGPMYVDAFLSVLRNVTKEETVQYVLALLAQMLAANPARAQLFHQLPEGHSADPYTVFLRLLQRQDWFTQDKACRVLSQIIAARPPRPFGAPSAGGAARGSEGGGGVAAEPSEVAVAALVDWLCGQLRRPTNPTKSVPCAAAALATALREKSARVLFTRGGGVQLLSPLLRSCNTPANSQLLYEICLCLWQLSYHKPAAEAMAGSGAVKGLVDVVKGAQKEKVVRVGLLALRNLLEDESLGLAPDMVEAGLQKVVAQRGLQSWGDEDIPAILDYLSEGLKKGVTVMSSFDKYKKEVMSGMLDWTPSHTSDLFWRQNIDKFEEKDFQVI</sequence>
<dbReference type="SMART" id="SM00185">
    <property type="entry name" value="ARM"/>
    <property type="match status" value="3"/>
</dbReference>
<dbReference type="EMBL" id="KK101035">
    <property type="protein sequence ID" value="KIZ02492.1"/>
    <property type="molecule type" value="Genomic_DNA"/>
</dbReference>
<dbReference type="Proteomes" id="UP000054498">
    <property type="component" value="Unassembled WGS sequence"/>
</dbReference>
<dbReference type="InterPro" id="IPR000225">
    <property type="entry name" value="Armadillo"/>
</dbReference>
<evidence type="ECO:0000256" key="3">
    <source>
        <dbReference type="ARBA" id="ARBA00022781"/>
    </source>
</evidence>
<evidence type="ECO:0000313" key="7">
    <source>
        <dbReference type="Proteomes" id="UP000054498"/>
    </source>
</evidence>
<keyword evidence="7" id="KW-1185">Reference proteome</keyword>
<name>A0A0D2MPS3_9CHLO</name>
<dbReference type="GO" id="GO:0046961">
    <property type="term" value="F:proton-transporting ATPase activity, rotational mechanism"/>
    <property type="evidence" value="ECO:0007669"/>
    <property type="project" value="InterPro"/>
</dbReference>
<evidence type="ECO:0000259" key="5">
    <source>
        <dbReference type="Pfam" id="PF11698"/>
    </source>
</evidence>
<dbReference type="Pfam" id="PF03224">
    <property type="entry name" value="V-ATPase_H_N"/>
    <property type="match status" value="1"/>
</dbReference>
<dbReference type="PANTHER" id="PTHR10698:SF0">
    <property type="entry name" value="V-TYPE PROTON ATPASE SUBUNIT H"/>
    <property type="match status" value="1"/>
</dbReference>
<proteinExistence type="inferred from homology"/>
<reference evidence="6 7" key="1">
    <citation type="journal article" date="2013" name="BMC Genomics">
        <title>Reconstruction of the lipid metabolism for the microalga Monoraphidium neglectum from its genome sequence reveals characteristics suitable for biofuel production.</title>
        <authorList>
            <person name="Bogen C."/>
            <person name="Al-Dilaimi A."/>
            <person name="Albersmeier A."/>
            <person name="Wichmann J."/>
            <person name="Grundmann M."/>
            <person name="Rupp O."/>
            <person name="Lauersen K.J."/>
            <person name="Blifernez-Klassen O."/>
            <person name="Kalinowski J."/>
            <person name="Goesmann A."/>
            <person name="Mussgnug J.H."/>
            <person name="Kruse O."/>
        </authorList>
    </citation>
    <scope>NUCLEOTIDE SEQUENCE [LARGE SCALE GENOMIC DNA]</scope>
    <source>
        <strain evidence="6 7">SAG 48.87</strain>
    </source>
</reference>
<dbReference type="GO" id="GO:0000221">
    <property type="term" value="C:vacuolar proton-transporting V-type ATPase, V1 domain"/>
    <property type="evidence" value="ECO:0007669"/>
    <property type="project" value="InterPro"/>
</dbReference>
<dbReference type="GO" id="GO:0016787">
    <property type="term" value="F:hydrolase activity"/>
    <property type="evidence" value="ECO:0007669"/>
    <property type="project" value="UniProtKB-KW"/>
</dbReference>
<dbReference type="AlphaFoldDB" id="A0A0D2MPS3"/>
<evidence type="ECO:0000256" key="1">
    <source>
        <dbReference type="ARBA" id="ARBA00008613"/>
    </source>
</evidence>
<dbReference type="Gene3D" id="1.25.40.150">
    <property type="entry name" value="V-type ATPase, subunit H, C-terminal domain"/>
    <property type="match status" value="1"/>
</dbReference>
<evidence type="ECO:0000313" key="6">
    <source>
        <dbReference type="EMBL" id="KIZ02492.1"/>
    </source>
</evidence>
<gene>
    <name evidence="6" type="ORF">MNEG_5462</name>
</gene>
<dbReference type="InterPro" id="IPR011989">
    <property type="entry name" value="ARM-like"/>
</dbReference>
<dbReference type="STRING" id="145388.A0A0D2MPS3"/>
<dbReference type="SUPFAM" id="SSF48371">
    <property type="entry name" value="ARM repeat"/>
    <property type="match status" value="1"/>
</dbReference>
<dbReference type="OrthoDB" id="10263554at2759"/>
<dbReference type="GeneID" id="25738339"/>